<dbReference type="AlphaFoldDB" id="A0A5C3KKA1"/>
<keyword evidence="1" id="KW-0812">Transmembrane</keyword>
<dbReference type="Proteomes" id="UP000307440">
    <property type="component" value="Unassembled WGS sequence"/>
</dbReference>
<keyword evidence="1" id="KW-1133">Transmembrane helix</keyword>
<keyword evidence="1" id="KW-0472">Membrane</keyword>
<dbReference type="EMBL" id="ML210295">
    <property type="protein sequence ID" value="TFK20582.1"/>
    <property type="molecule type" value="Genomic_DNA"/>
</dbReference>
<evidence type="ECO:0000313" key="2">
    <source>
        <dbReference type="EMBL" id="TFK20582.1"/>
    </source>
</evidence>
<gene>
    <name evidence="2" type="ORF">FA15DRAFT_673379</name>
</gene>
<protein>
    <submittedName>
        <fullName evidence="2">Uncharacterized protein</fullName>
    </submittedName>
</protein>
<evidence type="ECO:0000313" key="3">
    <source>
        <dbReference type="Proteomes" id="UP000307440"/>
    </source>
</evidence>
<evidence type="ECO:0000256" key="1">
    <source>
        <dbReference type="SAM" id="Phobius"/>
    </source>
</evidence>
<accession>A0A5C3KKA1</accession>
<feature type="transmembrane region" description="Helical" evidence="1">
    <location>
        <begin position="20"/>
        <end position="40"/>
    </location>
</feature>
<name>A0A5C3KKA1_COPMA</name>
<sequence length="101" mass="11507">MISVSPVSHGVLKSRPSMGPVMGVVHFYPCMWVAFWRIIVARDTIVMHGKTDFAEYASVHDPRYPHPGGRQVAELTRRLEMSQLAKEPRPYVLLQRQYGQG</sequence>
<organism evidence="2 3">
    <name type="scientific">Coprinopsis marcescibilis</name>
    <name type="common">Agaric fungus</name>
    <name type="synonym">Psathyrella marcescibilis</name>
    <dbReference type="NCBI Taxonomy" id="230819"/>
    <lineage>
        <taxon>Eukaryota</taxon>
        <taxon>Fungi</taxon>
        <taxon>Dikarya</taxon>
        <taxon>Basidiomycota</taxon>
        <taxon>Agaricomycotina</taxon>
        <taxon>Agaricomycetes</taxon>
        <taxon>Agaricomycetidae</taxon>
        <taxon>Agaricales</taxon>
        <taxon>Agaricineae</taxon>
        <taxon>Psathyrellaceae</taxon>
        <taxon>Coprinopsis</taxon>
    </lineage>
</organism>
<reference evidence="2 3" key="1">
    <citation type="journal article" date="2019" name="Nat. Ecol. Evol.">
        <title>Megaphylogeny resolves global patterns of mushroom evolution.</title>
        <authorList>
            <person name="Varga T."/>
            <person name="Krizsan K."/>
            <person name="Foldi C."/>
            <person name="Dima B."/>
            <person name="Sanchez-Garcia M."/>
            <person name="Sanchez-Ramirez S."/>
            <person name="Szollosi G.J."/>
            <person name="Szarkandi J.G."/>
            <person name="Papp V."/>
            <person name="Albert L."/>
            <person name="Andreopoulos W."/>
            <person name="Angelini C."/>
            <person name="Antonin V."/>
            <person name="Barry K.W."/>
            <person name="Bougher N.L."/>
            <person name="Buchanan P."/>
            <person name="Buyck B."/>
            <person name="Bense V."/>
            <person name="Catcheside P."/>
            <person name="Chovatia M."/>
            <person name="Cooper J."/>
            <person name="Damon W."/>
            <person name="Desjardin D."/>
            <person name="Finy P."/>
            <person name="Geml J."/>
            <person name="Haridas S."/>
            <person name="Hughes K."/>
            <person name="Justo A."/>
            <person name="Karasinski D."/>
            <person name="Kautmanova I."/>
            <person name="Kiss B."/>
            <person name="Kocsube S."/>
            <person name="Kotiranta H."/>
            <person name="LaButti K.M."/>
            <person name="Lechner B.E."/>
            <person name="Liimatainen K."/>
            <person name="Lipzen A."/>
            <person name="Lukacs Z."/>
            <person name="Mihaltcheva S."/>
            <person name="Morgado L.N."/>
            <person name="Niskanen T."/>
            <person name="Noordeloos M.E."/>
            <person name="Ohm R.A."/>
            <person name="Ortiz-Santana B."/>
            <person name="Ovrebo C."/>
            <person name="Racz N."/>
            <person name="Riley R."/>
            <person name="Savchenko A."/>
            <person name="Shiryaev A."/>
            <person name="Soop K."/>
            <person name="Spirin V."/>
            <person name="Szebenyi C."/>
            <person name="Tomsovsky M."/>
            <person name="Tulloss R.E."/>
            <person name="Uehling J."/>
            <person name="Grigoriev I.V."/>
            <person name="Vagvolgyi C."/>
            <person name="Papp T."/>
            <person name="Martin F.M."/>
            <person name="Miettinen O."/>
            <person name="Hibbett D.S."/>
            <person name="Nagy L.G."/>
        </authorList>
    </citation>
    <scope>NUCLEOTIDE SEQUENCE [LARGE SCALE GENOMIC DNA]</scope>
    <source>
        <strain evidence="2 3">CBS 121175</strain>
    </source>
</reference>
<proteinExistence type="predicted"/>
<keyword evidence="3" id="KW-1185">Reference proteome</keyword>